<dbReference type="RefSeq" id="WP_234814421.1">
    <property type="nucleotide sequence ID" value="NZ_LQOP01000029.1"/>
</dbReference>
<reference evidence="1 2" key="1">
    <citation type="submission" date="2015-03" db="EMBL/GenBank/DDBJ databases">
        <authorList>
            <person name="Murphy D."/>
        </authorList>
    </citation>
    <scope>NUCLEOTIDE SEQUENCE [LARGE SCALE GENOMIC DNA]</scope>
    <source>
        <strain evidence="1 2">D16</strain>
    </source>
</reference>
<dbReference type="AlphaFoldDB" id="A0A0U1DYG8"/>
<dbReference type="GeneID" id="44299082"/>
<protein>
    <submittedName>
        <fullName evidence="1">Putative methyl-accepting chemotaxis sensory transducer</fullName>
    </submittedName>
</protein>
<proteinExistence type="predicted"/>
<gene>
    <name evidence="1" type="ORF">BN970_06825</name>
</gene>
<evidence type="ECO:0000313" key="2">
    <source>
        <dbReference type="Proteomes" id="UP000182227"/>
    </source>
</evidence>
<dbReference type="EMBL" id="CTEF01000009">
    <property type="protein sequence ID" value="CQD25027.1"/>
    <property type="molecule type" value="Genomic_DNA"/>
</dbReference>
<sequence length="286" mass="30203">MGRDISMTDLESARKVVADLAAASSAVYPGLEWAVGVARGVSGQPELWIATNEGAGYVPAGVFVPRSMPLAARFDSTFDARWFGWFNPAETVLRAIQARGDAVSAVATSFMSRSDLVDESVADVAVGVPAAGGPDEAEASQLLRSRSHRLETVAPGLYLDLTSGDPGAVDAYVRHVTGQAVFNCGPELSPAAQSVARAVVAGRWPAPGEWSALRDEYSSARLMAGSQRPGVIGIEDPQQLMAYQRDFAECRRLEVLTCWETGTPADVVYAAWCAGVPTPSFAPVNA</sequence>
<evidence type="ECO:0000313" key="1">
    <source>
        <dbReference type="EMBL" id="CQD25027.1"/>
    </source>
</evidence>
<organism evidence="1 2">
    <name type="scientific">Mycolicibacterium conceptionense</name>
    <dbReference type="NCBI Taxonomy" id="451644"/>
    <lineage>
        <taxon>Bacteria</taxon>
        <taxon>Bacillati</taxon>
        <taxon>Actinomycetota</taxon>
        <taxon>Actinomycetes</taxon>
        <taxon>Mycobacteriales</taxon>
        <taxon>Mycobacteriaceae</taxon>
        <taxon>Mycolicibacterium</taxon>
    </lineage>
</organism>
<name>A0A0U1DYG8_9MYCO</name>
<dbReference type="Proteomes" id="UP000182227">
    <property type="component" value="Unassembled WGS sequence"/>
</dbReference>
<accession>A0A0U1DYG8</accession>